<gene>
    <name evidence="5" type="ORF">EV356DRAFT_510421</name>
</gene>
<dbReference type="InterPro" id="IPR011032">
    <property type="entry name" value="GroES-like_sf"/>
</dbReference>
<evidence type="ECO:0000256" key="2">
    <source>
        <dbReference type="ARBA" id="ARBA00011245"/>
    </source>
</evidence>
<dbReference type="SUPFAM" id="SSF51735">
    <property type="entry name" value="NAD(P)-binding Rossmann-fold domains"/>
    <property type="match status" value="1"/>
</dbReference>
<dbReference type="InterPro" id="IPR047122">
    <property type="entry name" value="Trans-enoyl_RdTase-like"/>
</dbReference>
<dbReference type="Pfam" id="PF08240">
    <property type="entry name" value="ADH_N"/>
    <property type="match status" value="1"/>
</dbReference>
<evidence type="ECO:0000256" key="1">
    <source>
        <dbReference type="ARBA" id="ARBA00008072"/>
    </source>
</evidence>
<evidence type="ECO:0000259" key="4">
    <source>
        <dbReference type="SMART" id="SM00829"/>
    </source>
</evidence>
<dbReference type="AlphaFoldDB" id="A0A6A6GVF7"/>
<dbReference type="SMART" id="SM00829">
    <property type="entry name" value="PKS_ER"/>
    <property type="match status" value="1"/>
</dbReference>
<accession>A0A6A6GVF7</accession>
<proteinExistence type="inferred from homology"/>
<dbReference type="InterPro" id="IPR036291">
    <property type="entry name" value="NAD(P)-bd_dom_sf"/>
</dbReference>
<dbReference type="InterPro" id="IPR013149">
    <property type="entry name" value="ADH-like_C"/>
</dbReference>
<comment type="similarity">
    <text evidence="1">Belongs to the zinc-containing alcohol dehydrogenase family.</text>
</comment>
<dbReference type="Proteomes" id="UP000800092">
    <property type="component" value="Unassembled WGS sequence"/>
</dbReference>
<name>A0A6A6GVF7_VIRVR</name>
<sequence>MAVAINPVDWGLQALAFVPMEYPTILGTDIAGEVVEVGSACSRLKTGDRVVGLATGFYSGRNCDHAFQKYPVVPEDFASGIPDSVSFEQAAVLPLGLFTAAVGLFQKDQLGLDLPSINPKPTGMTLLVWGGSSSVGSNAIQLALAAGYEVFTTCSKKNFEFVKRLGASQAFDYNDDNVVAQIVEALNGKSMPGIFDAIGEAAAIGFHGAVERCVEVASRSNCVKFIASAQRVPENLQGGDVEVKFIYPQRSDSELGKAIFGEFLPDALAKGKFIPAPDPEVVGHGLESVQVGLDSWRKGISAKKVVVGL</sequence>
<keyword evidence="6" id="KW-1185">Reference proteome</keyword>
<dbReference type="GO" id="GO:0016651">
    <property type="term" value="F:oxidoreductase activity, acting on NAD(P)H"/>
    <property type="evidence" value="ECO:0007669"/>
    <property type="project" value="InterPro"/>
</dbReference>
<evidence type="ECO:0000313" key="6">
    <source>
        <dbReference type="Proteomes" id="UP000800092"/>
    </source>
</evidence>
<dbReference type="PANTHER" id="PTHR45348">
    <property type="entry name" value="HYPOTHETICAL OXIDOREDUCTASE (EUROFUNG)"/>
    <property type="match status" value="1"/>
</dbReference>
<dbReference type="Gene3D" id="3.40.50.720">
    <property type="entry name" value="NAD(P)-binding Rossmann-like Domain"/>
    <property type="match status" value="1"/>
</dbReference>
<protein>
    <submittedName>
        <fullName evidence="5">Zinc-binding oxidoreductase CipB</fullName>
    </submittedName>
</protein>
<evidence type="ECO:0000313" key="5">
    <source>
        <dbReference type="EMBL" id="KAF2229599.1"/>
    </source>
</evidence>
<organism evidence="5 6">
    <name type="scientific">Viridothelium virens</name>
    <name type="common">Speckled blister lichen</name>
    <name type="synonym">Trypethelium virens</name>
    <dbReference type="NCBI Taxonomy" id="1048519"/>
    <lineage>
        <taxon>Eukaryota</taxon>
        <taxon>Fungi</taxon>
        <taxon>Dikarya</taxon>
        <taxon>Ascomycota</taxon>
        <taxon>Pezizomycotina</taxon>
        <taxon>Dothideomycetes</taxon>
        <taxon>Dothideomycetes incertae sedis</taxon>
        <taxon>Trypetheliales</taxon>
        <taxon>Trypetheliaceae</taxon>
        <taxon>Viridothelium</taxon>
    </lineage>
</organism>
<feature type="domain" description="Enoyl reductase (ER)" evidence="4">
    <location>
        <begin position="11"/>
        <end position="307"/>
    </location>
</feature>
<dbReference type="Gene3D" id="3.90.180.10">
    <property type="entry name" value="Medium-chain alcohol dehydrogenases, catalytic domain"/>
    <property type="match status" value="1"/>
</dbReference>
<dbReference type="SUPFAM" id="SSF50129">
    <property type="entry name" value="GroES-like"/>
    <property type="match status" value="1"/>
</dbReference>
<dbReference type="Pfam" id="PF00107">
    <property type="entry name" value="ADH_zinc_N"/>
    <property type="match status" value="1"/>
</dbReference>
<dbReference type="CDD" id="cd08249">
    <property type="entry name" value="enoyl_reductase_like"/>
    <property type="match status" value="1"/>
</dbReference>
<dbReference type="PANTHER" id="PTHR45348:SF2">
    <property type="entry name" value="ZINC-TYPE ALCOHOL DEHYDROGENASE-LIKE PROTEIN C2E1P3.01"/>
    <property type="match status" value="1"/>
</dbReference>
<dbReference type="OrthoDB" id="10257049at2759"/>
<comment type="subunit">
    <text evidence="2">Monomer.</text>
</comment>
<keyword evidence="3" id="KW-0560">Oxidoreductase</keyword>
<dbReference type="InterPro" id="IPR013154">
    <property type="entry name" value="ADH-like_N"/>
</dbReference>
<dbReference type="EMBL" id="ML991859">
    <property type="protein sequence ID" value="KAF2229599.1"/>
    <property type="molecule type" value="Genomic_DNA"/>
</dbReference>
<dbReference type="InterPro" id="IPR020843">
    <property type="entry name" value="ER"/>
</dbReference>
<reference evidence="5" key="1">
    <citation type="journal article" date="2020" name="Stud. Mycol.">
        <title>101 Dothideomycetes genomes: a test case for predicting lifestyles and emergence of pathogens.</title>
        <authorList>
            <person name="Haridas S."/>
            <person name="Albert R."/>
            <person name="Binder M."/>
            <person name="Bloem J."/>
            <person name="Labutti K."/>
            <person name="Salamov A."/>
            <person name="Andreopoulos B."/>
            <person name="Baker S."/>
            <person name="Barry K."/>
            <person name="Bills G."/>
            <person name="Bluhm B."/>
            <person name="Cannon C."/>
            <person name="Castanera R."/>
            <person name="Culley D."/>
            <person name="Daum C."/>
            <person name="Ezra D."/>
            <person name="Gonzalez J."/>
            <person name="Henrissat B."/>
            <person name="Kuo A."/>
            <person name="Liang C."/>
            <person name="Lipzen A."/>
            <person name="Lutzoni F."/>
            <person name="Magnuson J."/>
            <person name="Mondo S."/>
            <person name="Nolan M."/>
            <person name="Ohm R."/>
            <person name="Pangilinan J."/>
            <person name="Park H.-J."/>
            <person name="Ramirez L."/>
            <person name="Alfaro M."/>
            <person name="Sun H."/>
            <person name="Tritt A."/>
            <person name="Yoshinaga Y."/>
            <person name="Zwiers L.-H."/>
            <person name="Turgeon B."/>
            <person name="Goodwin S."/>
            <person name="Spatafora J."/>
            <person name="Crous P."/>
            <person name="Grigoriev I."/>
        </authorList>
    </citation>
    <scope>NUCLEOTIDE SEQUENCE</scope>
    <source>
        <strain evidence="5">Tuck. ex Michener</strain>
    </source>
</reference>
<evidence type="ECO:0000256" key="3">
    <source>
        <dbReference type="ARBA" id="ARBA00023002"/>
    </source>
</evidence>